<evidence type="ECO:0000313" key="4">
    <source>
        <dbReference type="Proteomes" id="UP000198564"/>
    </source>
</evidence>
<dbReference type="InterPro" id="IPR036079">
    <property type="entry name" value="ATPase_csu/dsu_sf"/>
</dbReference>
<keyword evidence="2" id="KW-0406">Ion transport</keyword>
<dbReference type="GO" id="GO:0046961">
    <property type="term" value="F:proton-transporting ATPase activity, rotational mechanism"/>
    <property type="evidence" value="ECO:0007669"/>
    <property type="project" value="InterPro"/>
</dbReference>
<dbReference type="EMBL" id="FNYW01000037">
    <property type="protein sequence ID" value="SEI95501.1"/>
    <property type="molecule type" value="Genomic_DNA"/>
</dbReference>
<dbReference type="Gene3D" id="1.10.132.50">
    <property type="entry name" value="ATP synthase (C/AC39) subunit, domain 3"/>
    <property type="match status" value="3"/>
</dbReference>
<dbReference type="STRING" id="1130080.SAMN04488113_1376"/>
<dbReference type="InterPro" id="IPR002843">
    <property type="entry name" value="ATPase_V0-cplx_csu/dsu"/>
</dbReference>
<dbReference type="Pfam" id="PF01992">
    <property type="entry name" value="vATP-synt_AC39"/>
    <property type="match status" value="1"/>
</dbReference>
<accession>A0A1H6UTG0</accession>
<dbReference type="AlphaFoldDB" id="A0A1H6UTG0"/>
<reference evidence="4" key="1">
    <citation type="submission" date="2016-10" db="EMBL/GenBank/DDBJ databases">
        <authorList>
            <person name="Varghese N."/>
            <person name="Submissions S."/>
        </authorList>
    </citation>
    <scope>NUCLEOTIDE SEQUENCE [LARGE SCALE GENOMIC DNA]</scope>
    <source>
        <strain evidence="4">DSM 25751</strain>
    </source>
</reference>
<dbReference type="InterPro" id="IPR050873">
    <property type="entry name" value="V-ATPase_V0D/AC39_subunit"/>
</dbReference>
<evidence type="ECO:0000313" key="3">
    <source>
        <dbReference type="EMBL" id="SEI95501.1"/>
    </source>
</evidence>
<gene>
    <name evidence="3" type="ORF">SAMN04488113_1376</name>
</gene>
<proteinExistence type="predicted"/>
<name>A0A1H6UTG0_9LACT</name>
<organism evidence="3 4">
    <name type="scientific">Alkalibacterium gilvum</name>
    <dbReference type="NCBI Taxonomy" id="1130080"/>
    <lineage>
        <taxon>Bacteria</taxon>
        <taxon>Bacillati</taxon>
        <taxon>Bacillota</taxon>
        <taxon>Bacilli</taxon>
        <taxon>Lactobacillales</taxon>
        <taxon>Carnobacteriaceae</taxon>
        <taxon>Alkalibacterium</taxon>
    </lineage>
</organism>
<dbReference type="SUPFAM" id="SSF103486">
    <property type="entry name" value="V-type ATP synthase subunit C"/>
    <property type="match status" value="1"/>
</dbReference>
<dbReference type="PANTHER" id="PTHR38682:SF1">
    <property type="entry name" value="V-TYPE ATP SYNTHASE SUBUNIT C"/>
    <property type="match status" value="1"/>
</dbReference>
<keyword evidence="4" id="KW-1185">Reference proteome</keyword>
<evidence type="ECO:0000256" key="1">
    <source>
        <dbReference type="ARBA" id="ARBA00022448"/>
    </source>
</evidence>
<dbReference type="InterPro" id="IPR044911">
    <property type="entry name" value="V-type_ATPase_csu/dsu_dom_3"/>
</dbReference>
<dbReference type="PANTHER" id="PTHR38682">
    <property type="entry name" value="V-TYPE ATP SYNTHASE SUBUNIT C"/>
    <property type="match status" value="1"/>
</dbReference>
<evidence type="ECO:0000256" key="2">
    <source>
        <dbReference type="ARBA" id="ARBA00023065"/>
    </source>
</evidence>
<sequence length="350" mass="41673">MIDLLNEYKAITTKIRGMHGKLLKKKEYIEISHLDSIRAFVSYLKQKPGYSTILKDVDENHIYRSYLEGLLNSAVYEDFNKLYHFANFRQRNFLKIYGINYEVNVLKKFLRRAFDISEIYEEVSEEYLDYLNRHSNINAKALEEVKTLPEFRESLKGSMYYQPIKQLDSVEKPSLFDYETTLDTFAFTTIWREKNKLLEKDEEKIFERIYGTKFDLLNIIFIYRYKRYYNLPPEQINTLLIPVNYRLSDNEISALLSAEDLEAFWRVLRGTKYAKYVNDLDSGLELEKLYEDLLDKIIQSNAKNDPYSIASIYNYLHDKEDEIDLLTTILEAIHYDRGPLEIQKIIGMKE</sequence>
<dbReference type="Proteomes" id="UP000198564">
    <property type="component" value="Unassembled WGS sequence"/>
</dbReference>
<protein>
    <submittedName>
        <fullName evidence="3">V/A-type H+-transporting ATPase subunit C</fullName>
    </submittedName>
</protein>
<keyword evidence="1" id="KW-0813">Transport</keyword>